<dbReference type="Proteomes" id="UP000288805">
    <property type="component" value="Unassembled WGS sequence"/>
</dbReference>
<dbReference type="Pfam" id="PF07727">
    <property type="entry name" value="RVT_2"/>
    <property type="match status" value="1"/>
</dbReference>
<evidence type="ECO:0000313" key="3">
    <source>
        <dbReference type="Proteomes" id="UP000288805"/>
    </source>
</evidence>
<accession>A0A438H8S9</accession>
<organism evidence="2 3">
    <name type="scientific">Vitis vinifera</name>
    <name type="common">Grape</name>
    <dbReference type="NCBI Taxonomy" id="29760"/>
    <lineage>
        <taxon>Eukaryota</taxon>
        <taxon>Viridiplantae</taxon>
        <taxon>Streptophyta</taxon>
        <taxon>Embryophyta</taxon>
        <taxon>Tracheophyta</taxon>
        <taxon>Spermatophyta</taxon>
        <taxon>Magnoliopsida</taxon>
        <taxon>eudicotyledons</taxon>
        <taxon>Gunneridae</taxon>
        <taxon>Pentapetalae</taxon>
        <taxon>rosids</taxon>
        <taxon>Vitales</taxon>
        <taxon>Vitaceae</taxon>
        <taxon>Viteae</taxon>
        <taxon>Vitis</taxon>
    </lineage>
</organism>
<dbReference type="SUPFAM" id="SSF56672">
    <property type="entry name" value="DNA/RNA polymerases"/>
    <property type="match status" value="1"/>
</dbReference>
<dbReference type="CDD" id="cd09272">
    <property type="entry name" value="RNase_HI_RT_Ty1"/>
    <property type="match status" value="1"/>
</dbReference>
<name>A0A438H8S9_VITVI</name>
<dbReference type="EMBL" id="QGNW01000259">
    <property type="protein sequence ID" value="RVW80926.1"/>
    <property type="molecule type" value="Genomic_DNA"/>
</dbReference>
<dbReference type="InterPro" id="IPR043502">
    <property type="entry name" value="DNA/RNA_pol_sf"/>
</dbReference>
<sequence>MHLLGYSRLQKAIVVIPLTLIVYHRRHRLVAPPLSSAEVPDDSPPVPPISPTRPCHLLTICLLLFGKAMVDEMAALHSNGTWDLVSLPPGKSTVGCHWVYTVKVGPDGQVDRLKARLVAKGYTQIYGCDYGDTFSPVAKIASVRLFLSMAAMCHWPFISWILRMFSFMVNFSRKCIWSNHLVLLLRGVWMCKLRLSLYGLKQSPRHGLGVLVQLFKSLECFGVKQIIQFSIIITLRASAYLVVYVDDIVITRSDQEGIQRLKQHLFNHFQTKDLGKLKYFLGLEIAQSSSGVVMSQRKYALDILEETGEPLRDPGRYQRLVGKLNYLTITRPDIFFLVRNKIVARSSAEAEYRAMALATCELIWLRQLLQELRFGKDEQIKLVCDNRPHYILHQSSLS</sequence>
<dbReference type="PANTHER" id="PTHR11439:SF484">
    <property type="entry name" value="REVERSE TRANSCRIPTASE TY1_COPIA-TYPE DOMAIN-CONTAINING PROTEIN"/>
    <property type="match status" value="1"/>
</dbReference>
<gene>
    <name evidence="2" type="primary">RE1_1350</name>
    <name evidence="2" type="ORF">CK203_037342</name>
</gene>
<dbReference type="PANTHER" id="PTHR11439">
    <property type="entry name" value="GAG-POL-RELATED RETROTRANSPOSON"/>
    <property type="match status" value="1"/>
</dbReference>
<feature type="domain" description="Reverse transcriptase Ty1/copia-type" evidence="1">
    <location>
        <begin position="79"/>
        <end position="307"/>
    </location>
</feature>
<protein>
    <submittedName>
        <fullName evidence="2">Retrovirus-related Pol polyprotein from transposon RE1</fullName>
    </submittedName>
</protein>
<dbReference type="InterPro" id="IPR013103">
    <property type="entry name" value="RVT_2"/>
</dbReference>
<reference evidence="2 3" key="1">
    <citation type="journal article" date="2018" name="PLoS Genet.">
        <title>Population sequencing reveals clonal diversity and ancestral inbreeding in the grapevine cultivar Chardonnay.</title>
        <authorList>
            <person name="Roach M.J."/>
            <person name="Johnson D.L."/>
            <person name="Bohlmann J."/>
            <person name="van Vuuren H.J."/>
            <person name="Jones S.J."/>
            <person name="Pretorius I.S."/>
            <person name="Schmidt S.A."/>
            <person name="Borneman A.R."/>
        </authorList>
    </citation>
    <scope>NUCLEOTIDE SEQUENCE [LARGE SCALE GENOMIC DNA]</scope>
    <source>
        <strain evidence="3">cv. Chardonnay</strain>
        <tissue evidence="2">Leaf</tissue>
    </source>
</reference>
<evidence type="ECO:0000259" key="1">
    <source>
        <dbReference type="Pfam" id="PF07727"/>
    </source>
</evidence>
<proteinExistence type="predicted"/>
<dbReference type="AlphaFoldDB" id="A0A438H8S9"/>
<comment type="caution">
    <text evidence="2">The sequence shown here is derived from an EMBL/GenBank/DDBJ whole genome shotgun (WGS) entry which is preliminary data.</text>
</comment>
<evidence type="ECO:0000313" key="2">
    <source>
        <dbReference type="EMBL" id="RVW80926.1"/>
    </source>
</evidence>